<reference evidence="1 2" key="1">
    <citation type="submission" date="2019-08" db="EMBL/GenBank/DDBJ databases">
        <title>In-depth cultivation of the pig gut microbiome towards novel bacterial diversity and tailored functional studies.</title>
        <authorList>
            <person name="Wylensek D."/>
            <person name="Hitch T.C.A."/>
            <person name="Clavel T."/>
        </authorList>
    </citation>
    <scope>NUCLEOTIDE SEQUENCE [LARGE SCALE GENOMIC DNA]</scope>
    <source>
        <strain evidence="1 2">Oil+RF-744-WCA-WT-13</strain>
    </source>
</reference>
<evidence type="ECO:0000313" key="1">
    <source>
        <dbReference type="EMBL" id="MST81150.1"/>
    </source>
</evidence>
<dbReference type="AlphaFoldDB" id="A0A7X2P6I8"/>
<protein>
    <submittedName>
        <fullName evidence="1">Uncharacterized protein</fullName>
    </submittedName>
</protein>
<dbReference type="EMBL" id="VUMV01000001">
    <property type="protein sequence ID" value="MST81150.1"/>
    <property type="molecule type" value="Genomic_DNA"/>
</dbReference>
<sequence length="94" mass="10951">MFTEDEKTIARNIDKKFEWMARDKSGSLYVYQAKPIKRTNIWVNITIDHFCISYILGCGMFESIKWADDEPTRISDIYNPQILNDVERISQGGA</sequence>
<accession>A0A7X2P6I8</accession>
<name>A0A7X2P6I8_9FIRM</name>
<proteinExistence type="predicted"/>
<keyword evidence="2" id="KW-1185">Reference proteome</keyword>
<dbReference type="Proteomes" id="UP000466864">
    <property type="component" value="Unassembled WGS sequence"/>
</dbReference>
<organism evidence="1 2">
    <name type="scientific">Bilifractor porci</name>
    <dbReference type="NCBI Taxonomy" id="2606636"/>
    <lineage>
        <taxon>Bacteria</taxon>
        <taxon>Bacillati</taxon>
        <taxon>Bacillota</taxon>
        <taxon>Clostridia</taxon>
        <taxon>Lachnospirales</taxon>
        <taxon>Lachnospiraceae</taxon>
        <taxon>Bilifractor</taxon>
    </lineage>
</organism>
<dbReference type="RefSeq" id="WP_154456945.1">
    <property type="nucleotide sequence ID" value="NZ_VUMV01000001.1"/>
</dbReference>
<gene>
    <name evidence="1" type="ORF">FYJ60_02215</name>
</gene>
<evidence type="ECO:0000313" key="2">
    <source>
        <dbReference type="Proteomes" id="UP000466864"/>
    </source>
</evidence>
<comment type="caution">
    <text evidence="1">The sequence shown here is derived from an EMBL/GenBank/DDBJ whole genome shotgun (WGS) entry which is preliminary data.</text>
</comment>